<protein>
    <submittedName>
        <fullName evidence="1">Uncharacterized protein</fullName>
    </submittedName>
</protein>
<proteinExistence type="predicted"/>
<keyword evidence="2" id="KW-1185">Reference proteome</keyword>
<gene>
    <name evidence="1" type="ORF">CKY47_07800</name>
</gene>
<reference evidence="1 2" key="1">
    <citation type="submission" date="2017-06" db="EMBL/GenBank/DDBJ databases">
        <title>Cultured bacterium strain Saccharothrix yanglingensis Hhs.015.</title>
        <authorList>
            <person name="Xia Y."/>
        </authorList>
    </citation>
    <scope>NUCLEOTIDE SEQUENCE [LARGE SCALE GENOMIC DNA]</scope>
    <source>
        <strain evidence="1 2">Hhs.015</strain>
    </source>
</reference>
<sequence length="139" mass="15431">MGEIGEICFDKWLKINTTLPVKWITEDVAGSADFLIGDTSVGMKTVKRKGPVGPGFTAQITARHAEEPVDHFFFASYIYPRKELQLLGGITRADFLGAAIYHGAGSRVHSHYTVRKGHEIYNIEIEELTPPLKWISSLG</sequence>
<dbReference type="EMBL" id="NSDM01000003">
    <property type="protein sequence ID" value="MDQ2583889.1"/>
    <property type="molecule type" value="Genomic_DNA"/>
</dbReference>
<organism evidence="1 2">
    <name type="scientific">Saccharothrix yanglingensis</name>
    <dbReference type="NCBI Taxonomy" id="659496"/>
    <lineage>
        <taxon>Bacteria</taxon>
        <taxon>Bacillati</taxon>
        <taxon>Actinomycetota</taxon>
        <taxon>Actinomycetes</taxon>
        <taxon>Pseudonocardiales</taxon>
        <taxon>Pseudonocardiaceae</taxon>
        <taxon>Saccharothrix</taxon>
    </lineage>
</organism>
<evidence type="ECO:0000313" key="2">
    <source>
        <dbReference type="Proteomes" id="UP001225605"/>
    </source>
</evidence>
<name>A0ABU0WXU2_9PSEU</name>
<dbReference type="Proteomes" id="UP001225605">
    <property type="component" value="Unassembled WGS sequence"/>
</dbReference>
<evidence type="ECO:0000313" key="1">
    <source>
        <dbReference type="EMBL" id="MDQ2583889.1"/>
    </source>
</evidence>
<accession>A0ABU0WXU2</accession>
<comment type="caution">
    <text evidence="1">The sequence shown here is derived from an EMBL/GenBank/DDBJ whole genome shotgun (WGS) entry which is preliminary data.</text>
</comment>